<accession>A0A2H9ZSG6</accession>
<dbReference type="Pfam" id="PF13812">
    <property type="entry name" value="PPR_3"/>
    <property type="match status" value="1"/>
</dbReference>
<dbReference type="Gene3D" id="1.25.40.10">
    <property type="entry name" value="Tetratricopeptide repeat domain"/>
    <property type="match status" value="2"/>
</dbReference>
<organism evidence="3 4">
    <name type="scientific">Apostasia shenzhenica</name>
    <dbReference type="NCBI Taxonomy" id="1088818"/>
    <lineage>
        <taxon>Eukaryota</taxon>
        <taxon>Viridiplantae</taxon>
        <taxon>Streptophyta</taxon>
        <taxon>Embryophyta</taxon>
        <taxon>Tracheophyta</taxon>
        <taxon>Spermatophyta</taxon>
        <taxon>Magnoliopsida</taxon>
        <taxon>Liliopsida</taxon>
        <taxon>Asparagales</taxon>
        <taxon>Orchidaceae</taxon>
        <taxon>Apostasioideae</taxon>
        <taxon>Apostasia</taxon>
    </lineage>
</organism>
<keyword evidence="1" id="KW-0677">Repeat</keyword>
<dbReference type="InterPro" id="IPR046960">
    <property type="entry name" value="PPR_At4g14850-like_plant"/>
</dbReference>
<dbReference type="InterPro" id="IPR002885">
    <property type="entry name" value="PPR_rpt"/>
</dbReference>
<dbReference type="EMBL" id="KZ454427">
    <property type="protein sequence ID" value="PKA46218.1"/>
    <property type="molecule type" value="Genomic_DNA"/>
</dbReference>
<evidence type="ECO:0000313" key="4">
    <source>
        <dbReference type="Proteomes" id="UP000236161"/>
    </source>
</evidence>
<gene>
    <name evidence="3" type="primary">PCMP-E30</name>
    <name evidence="3" type="ORF">AXF42_Ash015511</name>
</gene>
<dbReference type="NCBIfam" id="TIGR00756">
    <property type="entry name" value="PPR"/>
    <property type="match status" value="2"/>
</dbReference>
<dbReference type="InterPro" id="IPR011990">
    <property type="entry name" value="TPR-like_helical_dom_sf"/>
</dbReference>
<reference evidence="3 4" key="1">
    <citation type="journal article" date="2017" name="Nature">
        <title>The Apostasia genome and the evolution of orchids.</title>
        <authorList>
            <person name="Zhang G.Q."/>
            <person name="Liu K.W."/>
            <person name="Li Z."/>
            <person name="Lohaus R."/>
            <person name="Hsiao Y.Y."/>
            <person name="Niu S.C."/>
            <person name="Wang J.Y."/>
            <person name="Lin Y.C."/>
            <person name="Xu Q."/>
            <person name="Chen L.J."/>
            <person name="Yoshida K."/>
            <person name="Fujiwara S."/>
            <person name="Wang Z.W."/>
            <person name="Zhang Y.Q."/>
            <person name="Mitsuda N."/>
            <person name="Wang M."/>
            <person name="Liu G.H."/>
            <person name="Pecoraro L."/>
            <person name="Huang H.X."/>
            <person name="Xiao X.J."/>
            <person name="Lin M."/>
            <person name="Wu X.Y."/>
            <person name="Wu W.L."/>
            <person name="Chen Y.Y."/>
            <person name="Chang S.B."/>
            <person name="Sakamoto S."/>
            <person name="Ohme-Takagi M."/>
            <person name="Yagi M."/>
            <person name="Zeng S.J."/>
            <person name="Shen C.Y."/>
            <person name="Yeh C.M."/>
            <person name="Luo Y.B."/>
            <person name="Tsai W.C."/>
            <person name="Van de Peer Y."/>
            <person name="Liu Z.J."/>
        </authorList>
    </citation>
    <scope>NUCLEOTIDE SEQUENCE [LARGE SCALE GENOMIC DNA]</scope>
    <source>
        <strain evidence="4">cv. Shenzhen</strain>
        <tissue evidence="3">Stem</tissue>
    </source>
</reference>
<dbReference type="OrthoDB" id="185373at2759"/>
<dbReference type="Pfam" id="PF13041">
    <property type="entry name" value="PPR_2"/>
    <property type="match status" value="1"/>
</dbReference>
<dbReference type="PROSITE" id="PS51375">
    <property type="entry name" value="PPR"/>
    <property type="match status" value="2"/>
</dbReference>
<name>A0A2H9ZSG6_9ASPA</name>
<dbReference type="AlphaFoldDB" id="A0A2H9ZSG6"/>
<evidence type="ECO:0000256" key="1">
    <source>
        <dbReference type="ARBA" id="ARBA00022737"/>
    </source>
</evidence>
<dbReference type="InterPro" id="IPR046848">
    <property type="entry name" value="E_motif"/>
</dbReference>
<dbReference type="GO" id="GO:0009451">
    <property type="term" value="P:RNA modification"/>
    <property type="evidence" value="ECO:0007669"/>
    <property type="project" value="InterPro"/>
</dbReference>
<keyword evidence="3" id="KW-0378">Hydrolase</keyword>
<keyword evidence="4" id="KW-1185">Reference proteome</keyword>
<dbReference type="GO" id="GO:0016787">
    <property type="term" value="F:hydrolase activity"/>
    <property type="evidence" value="ECO:0007669"/>
    <property type="project" value="UniProtKB-KW"/>
</dbReference>
<dbReference type="PANTHER" id="PTHR47926:SF450">
    <property type="entry name" value="DYW DOMAIN-CONTAINING PROTEIN"/>
    <property type="match status" value="1"/>
</dbReference>
<dbReference type="GO" id="GO:0003723">
    <property type="term" value="F:RNA binding"/>
    <property type="evidence" value="ECO:0007669"/>
    <property type="project" value="InterPro"/>
</dbReference>
<protein>
    <submittedName>
        <fullName evidence="3">Pentatricopeptide repeat-containing protein</fullName>
        <ecNumber evidence="3">3.6.1.-</ecNumber>
    </submittedName>
</protein>
<feature type="repeat" description="PPR" evidence="2">
    <location>
        <begin position="333"/>
        <end position="363"/>
    </location>
</feature>
<evidence type="ECO:0000313" key="3">
    <source>
        <dbReference type="EMBL" id="PKA46218.1"/>
    </source>
</evidence>
<dbReference type="PANTHER" id="PTHR47926">
    <property type="entry name" value="PENTATRICOPEPTIDE REPEAT-CONTAINING PROTEIN"/>
    <property type="match status" value="1"/>
</dbReference>
<dbReference type="Pfam" id="PF01535">
    <property type="entry name" value="PPR"/>
    <property type="match status" value="1"/>
</dbReference>
<sequence>MNEGAIEWRQTLIFLLEKNPPKSPRSFKRLHALFLTTGLALHSQPVSRLLLLSSLPPLSSSLDGGISYSSSLLLSSPRPPSTFLSNTLISSIASSGHPRLALSLYNLLLFPPTSSISPNPHSYPSLLKACSASPIFLPFGLALHAHLLKFLPFPLDPFVLTSLLILHSRRSSLPACRSLFDQIPRPDLPAWNAVLSAYARRSTDDCSAAAKVLSLFQSLQLSAAPTLPNEITILALIGACGDLGALSQGVWAHGFIARSTALVVNRFVGAALIDMYSKCGRLDLAHQVFGVMPIAERDVRCYNAVMRGFAAHGDGHGALSMFDEMLRKGLHPDDVTLLVMMSACAHAGLVEDGRRLFDKMEDEYGIEPKIEHYGCLVDLLGRAGMLADAEEVVKEMPLEPNAMLYRALLGACRIHHSLKVGDRVIKQLIELEPKHGGNYVLLSNMYSDVGRWNYAMKLRKEMKERGIEKSPGLSMVEIDGVVHEFSMGDRMHPNFKEIYVMLDEISRRLHEYGQRFDVKEDDKEDSLSCHSERIAIAPAVLFN</sequence>
<evidence type="ECO:0000256" key="2">
    <source>
        <dbReference type="PROSITE-ProRule" id="PRU00708"/>
    </source>
</evidence>
<dbReference type="FunFam" id="1.25.40.10:FF:000184">
    <property type="entry name" value="Pentatricopeptide repeat-containing protein, chloroplastic"/>
    <property type="match status" value="1"/>
</dbReference>
<dbReference type="Pfam" id="PF20431">
    <property type="entry name" value="E_motif"/>
    <property type="match status" value="1"/>
</dbReference>
<dbReference type="Proteomes" id="UP000236161">
    <property type="component" value="Unassembled WGS sequence"/>
</dbReference>
<dbReference type="EC" id="3.6.1.-" evidence="3"/>
<proteinExistence type="predicted"/>
<feature type="repeat" description="PPR" evidence="2">
    <location>
        <begin position="298"/>
        <end position="332"/>
    </location>
</feature>